<feature type="signal peptide" evidence="1">
    <location>
        <begin position="1"/>
        <end position="28"/>
    </location>
</feature>
<organism evidence="2 3">
    <name type="scientific">Nonomuraea cavernae</name>
    <dbReference type="NCBI Taxonomy" id="2045107"/>
    <lineage>
        <taxon>Bacteria</taxon>
        <taxon>Bacillati</taxon>
        <taxon>Actinomycetota</taxon>
        <taxon>Actinomycetes</taxon>
        <taxon>Streptosporangiales</taxon>
        <taxon>Streptosporangiaceae</taxon>
        <taxon>Nonomuraea</taxon>
    </lineage>
</organism>
<evidence type="ECO:0008006" key="4">
    <source>
        <dbReference type="Google" id="ProtNLM"/>
    </source>
</evidence>
<sequence>MVSGVMARLTSAALLATALSALPASASAETNGYTPEQVCGSGFGRVAGGTQPVTDHLGIVRGHVHLLHSVRTDQYCVVTIKSSFVGQLTPTRAALVRRGFFRSHSTFPDEGNFRYYAGPVKVQVKGGCFAFDGRIDNVPDNRRMAGVQIRAYGGSKGFDHCGGHREARRGSS</sequence>
<evidence type="ECO:0000313" key="2">
    <source>
        <dbReference type="EMBL" id="GGO60961.1"/>
    </source>
</evidence>
<evidence type="ECO:0000256" key="1">
    <source>
        <dbReference type="SAM" id="SignalP"/>
    </source>
</evidence>
<name>A0A917YPR3_9ACTN</name>
<gene>
    <name evidence="2" type="ORF">GCM10012289_02060</name>
</gene>
<dbReference type="Proteomes" id="UP000646523">
    <property type="component" value="Unassembled WGS sequence"/>
</dbReference>
<reference evidence="2" key="1">
    <citation type="journal article" date="2014" name="Int. J. Syst. Evol. Microbiol.">
        <title>Complete genome sequence of Corynebacterium casei LMG S-19264T (=DSM 44701T), isolated from a smear-ripened cheese.</title>
        <authorList>
            <consortium name="US DOE Joint Genome Institute (JGI-PGF)"/>
            <person name="Walter F."/>
            <person name="Albersmeier A."/>
            <person name="Kalinowski J."/>
            <person name="Ruckert C."/>
        </authorList>
    </citation>
    <scope>NUCLEOTIDE SEQUENCE</scope>
    <source>
        <strain evidence="2">CGMCC 4.7368</strain>
    </source>
</reference>
<evidence type="ECO:0000313" key="3">
    <source>
        <dbReference type="Proteomes" id="UP000646523"/>
    </source>
</evidence>
<protein>
    <recommendedName>
        <fullName evidence="4">Spore-associated protein A</fullName>
    </recommendedName>
</protein>
<dbReference type="EMBL" id="BMNH01000001">
    <property type="protein sequence ID" value="GGO60961.1"/>
    <property type="molecule type" value="Genomic_DNA"/>
</dbReference>
<accession>A0A917YPR3</accession>
<comment type="caution">
    <text evidence="2">The sequence shown here is derived from an EMBL/GenBank/DDBJ whole genome shotgun (WGS) entry which is preliminary data.</text>
</comment>
<reference evidence="2" key="2">
    <citation type="submission" date="2020-09" db="EMBL/GenBank/DDBJ databases">
        <authorList>
            <person name="Sun Q."/>
            <person name="Zhou Y."/>
        </authorList>
    </citation>
    <scope>NUCLEOTIDE SEQUENCE</scope>
    <source>
        <strain evidence="2">CGMCC 4.7368</strain>
    </source>
</reference>
<proteinExistence type="predicted"/>
<keyword evidence="3" id="KW-1185">Reference proteome</keyword>
<feature type="chain" id="PRO_5037161523" description="Spore-associated protein A" evidence="1">
    <location>
        <begin position="29"/>
        <end position="172"/>
    </location>
</feature>
<dbReference type="RefSeq" id="WP_189122023.1">
    <property type="nucleotide sequence ID" value="NZ_JAIWLU010000001.1"/>
</dbReference>
<keyword evidence="1" id="KW-0732">Signal</keyword>
<dbReference type="AlphaFoldDB" id="A0A917YPR3"/>